<sequence>MKKLSLCFLLLLVSYSADGEEITDESFVGKWCGKWDNVYSLCVTIDSIDSDAKAKYEWAERADGELKQGQKKIVRVNLNTLRLENIYFALDENNPEQANAMGIFQIRTRLAKLTKSVQ</sequence>
<gene>
    <name evidence="2" type="ORF">FLL46_12170</name>
</gene>
<dbReference type="RefSeq" id="WP_142893797.1">
    <property type="nucleotide sequence ID" value="NZ_ML660164.1"/>
</dbReference>
<dbReference type="AlphaFoldDB" id="A0A545UDT4"/>
<feature type="signal peptide" evidence="1">
    <location>
        <begin position="1"/>
        <end position="19"/>
    </location>
</feature>
<dbReference type="EMBL" id="VIKS01000007">
    <property type="protein sequence ID" value="TQV87619.1"/>
    <property type="molecule type" value="Genomic_DNA"/>
</dbReference>
<dbReference type="OrthoDB" id="6198819at2"/>
<feature type="chain" id="PRO_5021879971" evidence="1">
    <location>
        <begin position="20"/>
        <end position="118"/>
    </location>
</feature>
<organism evidence="2 3">
    <name type="scientific">Aliikangiella coralliicola</name>
    <dbReference type="NCBI Taxonomy" id="2592383"/>
    <lineage>
        <taxon>Bacteria</taxon>
        <taxon>Pseudomonadati</taxon>
        <taxon>Pseudomonadota</taxon>
        <taxon>Gammaproteobacteria</taxon>
        <taxon>Oceanospirillales</taxon>
        <taxon>Pleioneaceae</taxon>
        <taxon>Aliikangiella</taxon>
    </lineage>
</organism>
<keyword evidence="3" id="KW-1185">Reference proteome</keyword>
<reference evidence="2 3" key="1">
    <citation type="submission" date="2019-07" db="EMBL/GenBank/DDBJ databases">
        <title>Draft genome for Aliikangiella sp. M105.</title>
        <authorList>
            <person name="Wang G."/>
        </authorList>
    </citation>
    <scope>NUCLEOTIDE SEQUENCE [LARGE SCALE GENOMIC DNA]</scope>
    <source>
        <strain evidence="2 3">M105</strain>
    </source>
</reference>
<evidence type="ECO:0000313" key="3">
    <source>
        <dbReference type="Proteomes" id="UP000315439"/>
    </source>
</evidence>
<dbReference type="Proteomes" id="UP000315439">
    <property type="component" value="Unassembled WGS sequence"/>
</dbReference>
<protein>
    <submittedName>
        <fullName evidence="2">Uncharacterized protein</fullName>
    </submittedName>
</protein>
<keyword evidence="1" id="KW-0732">Signal</keyword>
<accession>A0A545UDT4</accession>
<evidence type="ECO:0000313" key="2">
    <source>
        <dbReference type="EMBL" id="TQV87619.1"/>
    </source>
</evidence>
<name>A0A545UDT4_9GAMM</name>
<evidence type="ECO:0000256" key="1">
    <source>
        <dbReference type="SAM" id="SignalP"/>
    </source>
</evidence>
<comment type="caution">
    <text evidence="2">The sequence shown here is derived from an EMBL/GenBank/DDBJ whole genome shotgun (WGS) entry which is preliminary data.</text>
</comment>
<proteinExistence type="predicted"/>